<proteinExistence type="predicted"/>
<reference evidence="3 4" key="1">
    <citation type="journal article" date="2021" name="Sci. Rep.">
        <title>The genome of the diatom Chaetoceros tenuissimus carries an ancient integrated fragment of an extant virus.</title>
        <authorList>
            <person name="Hongo Y."/>
            <person name="Kimura K."/>
            <person name="Takaki Y."/>
            <person name="Yoshida Y."/>
            <person name="Baba S."/>
            <person name="Kobayashi G."/>
            <person name="Nagasaki K."/>
            <person name="Hano T."/>
            <person name="Tomaru Y."/>
        </authorList>
    </citation>
    <scope>NUCLEOTIDE SEQUENCE [LARGE SCALE GENOMIC DNA]</scope>
    <source>
        <strain evidence="3 4">NIES-3715</strain>
    </source>
</reference>
<feature type="chain" id="PRO_5042194743" evidence="2">
    <location>
        <begin position="20"/>
        <end position="337"/>
    </location>
</feature>
<accession>A0AAD3H9F2</accession>
<feature type="compositionally biased region" description="Polar residues" evidence="1">
    <location>
        <begin position="238"/>
        <end position="249"/>
    </location>
</feature>
<evidence type="ECO:0000256" key="1">
    <source>
        <dbReference type="SAM" id="MobiDB-lite"/>
    </source>
</evidence>
<sequence length="337" mass="35316">MKLLFVALLTQLCFESATSQGSTSSSKGGVTLAPAPAPCSCGNAGVCTISPIDSTPWCICEDTFEVTYNSKGKPICTCPSDTLLNDMNRCIPITTDSPLKPPSPSPTQTSTTDSPTDLATNAPSAFTPNDDECKDHDSFTFTLSTNDNIVACEWITSNKNRINERKAKYCHRADVKGACQMSCDNCQCKDQNFSFALSNKNIVDCTYITKNWKKTAARRNKFCFTDIQCREASSIGNALPTSKVPTKNPSIVGPDVPAPSKGYGPPTVSGPSKGYGPPSVSVPSKGYGPPTVSVPSKGYGPPTVSVPSKGYGASGPSKGYGTSAPGPSKGYAGPTIA</sequence>
<protein>
    <submittedName>
        <fullName evidence="3">Uncharacterized protein</fullName>
    </submittedName>
</protein>
<feature type="compositionally biased region" description="Low complexity" evidence="1">
    <location>
        <begin position="106"/>
        <end position="117"/>
    </location>
</feature>
<dbReference type="EMBL" id="BLLK01000047">
    <property type="protein sequence ID" value="GFH55280.1"/>
    <property type="molecule type" value="Genomic_DNA"/>
</dbReference>
<evidence type="ECO:0000313" key="3">
    <source>
        <dbReference type="EMBL" id="GFH55280.1"/>
    </source>
</evidence>
<dbReference type="Proteomes" id="UP001054902">
    <property type="component" value="Unassembled WGS sequence"/>
</dbReference>
<evidence type="ECO:0000313" key="4">
    <source>
        <dbReference type="Proteomes" id="UP001054902"/>
    </source>
</evidence>
<keyword evidence="2" id="KW-0732">Signal</keyword>
<feature type="region of interest" description="Disordered" evidence="1">
    <location>
        <begin position="94"/>
        <end position="131"/>
    </location>
</feature>
<feature type="signal peptide" evidence="2">
    <location>
        <begin position="1"/>
        <end position="19"/>
    </location>
</feature>
<name>A0AAD3H9F2_9STRA</name>
<evidence type="ECO:0000256" key="2">
    <source>
        <dbReference type="SAM" id="SignalP"/>
    </source>
</evidence>
<dbReference type="AlphaFoldDB" id="A0AAD3H9F2"/>
<feature type="region of interest" description="Disordered" evidence="1">
    <location>
        <begin position="238"/>
        <end position="337"/>
    </location>
</feature>
<organism evidence="3 4">
    <name type="scientific">Chaetoceros tenuissimus</name>
    <dbReference type="NCBI Taxonomy" id="426638"/>
    <lineage>
        <taxon>Eukaryota</taxon>
        <taxon>Sar</taxon>
        <taxon>Stramenopiles</taxon>
        <taxon>Ochrophyta</taxon>
        <taxon>Bacillariophyta</taxon>
        <taxon>Coscinodiscophyceae</taxon>
        <taxon>Chaetocerotophycidae</taxon>
        <taxon>Chaetocerotales</taxon>
        <taxon>Chaetocerotaceae</taxon>
        <taxon>Chaetoceros</taxon>
    </lineage>
</organism>
<keyword evidence="4" id="KW-1185">Reference proteome</keyword>
<comment type="caution">
    <text evidence="3">The sequence shown here is derived from an EMBL/GenBank/DDBJ whole genome shotgun (WGS) entry which is preliminary data.</text>
</comment>
<feature type="compositionally biased region" description="Polar residues" evidence="1">
    <location>
        <begin position="118"/>
        <end position="127"/>
    </location>
</feature>
<gene>
    <name evidence="3" type="ORF">CTEN210_11756</name>
</gene>